<dbReference type="EMBL" id="JANKHO010002474">
    <property type="protein sequence ID" value="KAJ3492283.1"/>
    <property type="molecule type" value="Genomic_DNA"/>
</dbReference>
<evidence type="ECO:0000313" key="3">
    <source>
        <dbReference type="Proteomes" id="UP001148786"/>
    </source>
</evidence>
<keyword evidence="3" id="KW-1185">Reference proteome</keyword>
<organism evidence="2 3">
    <name type="scientific">Agrocybe chaxingu</name>
    <dbReference type="NCBI Taxonomy" id="84603"/>
    <lineage>
        <taxon>Eukaryota</taxon>
        <taxon>Fungi</taxon>
        <taxon>Dikarya</taxon>
        <taxon>Basidiomycota</taxon>
        <taxon>Agaricomycotina</taxon>
        <taxon>Agaricomycetes</taxon>
        <taxon>Agaricomycetidae</taxon>
        <taxon>Agaricales</taxon>
        <taxon>Agaricineae</taxon>
        <taxon>Strophariaceae</taxon>
        <taxon>Agrocybe</taxon>
    </lineage>
</organism>
<feature type="region of interest" description="Disordered" evidence="1">
    <location>
        <begin position="27"/>
        <end position="69"/>
    </location>
</feature>
<name>A0A9W8JX43_9AGAR</name>
<evidence type="ECO:0000256" key="1">
    <source>
        <dbReference type="SAM" id="MobiDB-lite"/>
    </source>
</evidence>
<dbReference type="AlphaFoldDB" id="A0A9W8JX43"/>
<accession>A0A9W8JX43</accession>
<reference evidence="2" key="1">
    <citation type="submission" date="2022-07" db="EMBL/GenBank/DDBJ databases">
        <title>Genome Sequence of Agrocybe chaxingu.</title>
        <authorList>
            <person name="Buettner E."/>
        </authorList>
    </citation>
    <scope>NUCLEOTIDE SEQUENCE</scope>
    <source>
        <strain evidence="2">MP-N11</strain>
    </source>
</reference>
<comment type="caution">
    <text evidence="2">The sequence shown here is derived from an EMBL/GenBank/DDBJ whole genome shotgun (WGS) entry which is preliminary data.</text>
</comment>
<protein>
    <submittedName>
        <fullName evidence="2">Uncharacterized protein</fullName>
    </submittedName>
</protein>
<evidence type="ECO:0000313" key="2">
    <source>
        <dbReference type="EMBL" id="KAJ3492283.1"/>
    </source>
</evidence>
<sequence>MLYPAKQAARRVLGDGAAGLIGAHGGVAMSNGSREEEEGQARWEFDNQAKGPEDEEGAGLWVEAAKGRD</sequence>
<dbReference type="Proteomes" id="UP001148786">
    <property type="component" value="Unassembled WGS sequence"/>
</dbReference>
<gene>
    <name evidence="2" type="ORF">NLJ89_g11260</name>
</gene>
<proteinExistence type="predicted"/>